<dbReference type="InterPro" id="IPR036259">
    <property type="entry name" value="MFS_trans_sf"/>
</dbReference>
<dbReference type="PANTHER" id="PTHR23513">
    <property type="entry name" value="INTEGRAL MEMBRANE EFFLUX PROTEIN-RELATED"/>
    <property type="match status" value="1"/>
</dbReference>
<feature type="transmembrane region" description="Helical" evidence="7">
    <location>
        <begin position="392"/>
        <end position="410"/>
    </location>
</feature>
<keyword evidence="4 7" id="KW-0812">Transmembrane</keyword>
<dbReference type="Gene3D" id="1.20.1250.20">
    <property type="entry name" value="MFS general substrate transporter like domains"/>
    <property type="match status" value="1"/>
</dbReference>
<feature type="transmembrane region" description="Helical" evidence="7">
    <location>
        <begin position="302"/>
        <end position="318"/>
    </location>
</feature>
<dbReference type="PROSITE" id="PS50850">
    <property type="entry name" value="MFS"/>
    <property type="match status" value="1"/>
</dbReference>
<accession>A0ABT6T2V1</accession>
<reference evidence="9 10" key="1">
    <citation type="submission" date="2023-05" db="EMBL/GenBank/DDBJ databases">
        <title>Draft genome sequence of Streptomyces sp. B-S-A12 isolated from a cave soil in Thailand.</title>
        <authorList>
            <person name="Chamroensaksri N."/>
            <person name="Muangham S."/>
        </authorList>
    </citation>
    <scope>NUCLEOTIDE SEQUENCE [LARGE SCALE GENOMIC DNA]</scope>
    <source>
        <strain evidence="9 10">B-S-A12</strain>
    </source>
</reference>
<evidence type="ECO:0000256" key="2">
    <source>
        <dbReference type="ARBA" id="ARBA00022448"/>
    </source>
</evidence>
<keyword evidence="6 7" id="KW-0472">Membrane</keyword>
<keyword evidence="10" id="KW-1185">Reference proteome</keyword>
<sequence>MVEGVTDAAGTAAAAAERAPSWRGGFGRLWSAAIISRLGDSLRIAALPLLATTLTDEPTLVALVTACGYLPWILFGLIGGAVADRVDQRRAMWAVDLLRGLLIGGFAVAVAFGQATIALLMILAFVLTTLQTLFDNAATALLPAVVGPEALGSANARLQTGQMLVSSFLATPAVPLLLAAGIAVPYAANAATYLLGAALIASLRTAPRERAAPLSGSGLRADIAEGVRILWQDRALRGLCLAATLCNVGVGGLIATLVLHVTGWLDASATAYALCLSAYGVGSVAAGLCANRIGRRVGRLRSIFLAGLVQIVPLLAIGTIRSVWAVLLGLVVFGFMGMVWNVNQVTLMQQRSPTDAIGRISAAFRTLSLGATPVGAALAGVAASAWGLNTPALLAAALFVLSVAALIPALKSPVTAP</sequence>
<organism evidence="9 10">
    <name type="scientific">Streptomyces luteolus</name>
    <dbReference type="NCBI Taxonomy" id="3043615"/>
    <lineage>
        <taxon>Bacteria</taxon>
        <taxon>Bacillati</taxon>
        <taxon>Actinomycetota</taxon>
        <taxon>Actinomycetes</taxon>
        <taxon>Kitasatosporales</taxon>
        <taxon>Streptomycetaceae</taxon>
        <taxon>Streptomyces</taxon>
    </lineage>
</organism>
<feature type="transmembrane region" description="Helical" evidence="7">
    <location>
        <begin position="173"/>
        <end position="200"/>
    </location>
</feature>
<evidence type="ECO:0000256" key="6">
    <source>
        <dbReference type="ARBA" id="ARBA00023136"/>
    </source>
</evidence>
<evidence type="ECO:0000256" key="4">
    <source>
        <dbReference type="ARBA" id="ARBA00022692"/>
    </source>
</evidence>
<evidence type="ECO:0000313" key="9">
    <source>
        <dbReference type="EMBL" id="MDI3421389.1"/>
    </source>
</evidence>
<protein>
    <submittedName>
        <fullName evidence="9">MFS transporter</fullName>
    </submittedName>
</protein>
<keyword evidence="5 7" id="KW-1133">Transmembrane helix</keyword>
<evidence type="ECO:0000256" key="7">
    <source>
        <dbReference type="SAM" id="Phobius"/>
    </source>
</evidence>
<dbReference type="SUPFAM" id="SSF103473">
    <property type="entry name" value="MFS general substrate transporter"/>
    <property type="match status" value="1"/>
</dbReference>
<dbReference type="InterPro" id="IPR010290">
    <property type="entry name" value="TM_effector"/>
</dbReference>
<dbReference type="PANTHER" id="PTHR23513:SF6">
    <property type="entry name" value="MAJOR FACILITATOR SUPERFAMILY ASSOCIATED DOMAIN-CONTAINING PROTEIN"/>
    <property type="match status" value="1"/>
</dbReference>
<dbReference type="RefSeq" id="WP_282537255.1">
    <property type="nucleotide sequence ID" value="NZ_JASCIS010000024.1"/>
</dbReference>
<feature type="domain" description="Major facilitator superfamily (MFS) profile" evidence="8">
    <location>
        <begin position="235"/>
        <end position="417"/>
    </location>
</feature>
<keyword evidence="2" id="KW-0813">Transport</keyword>
<evidence type="ECO:0000256" key="3">
    <source>
        <dbReference type="ARBA" id="ARBA00022475"/>
    </source>
</evidence>
<dbReference type="EMBL" id="JASCIS010000024">
    <property type="protein sequence ID" value="MDI3421389.1"/>
    <property type="molecule type" value="Genomic_DNA"/>
</dbReference>
<name>A0ABT6T2V1_9ACTN</name>
<feature type="transmembrane region" description="Helical" evidence="7">
    <location>
        <begin position="101"/>
        <end position="127"/>
    </location>
</feature>
<dbReference type="CDD" id="cd06173">
    <property type="entry name" value="MFS_MefA_like"/>
    <property type="match status" value="1"/>
</dbReference>
<feature type="transmembrane region" description="Helical" evidence="7">
    <location>
        <begin position="271"/>
        <end position="290"/>
    </location>
</feature>
<feature type="transmembrane region" description="Helical" evidence="7">
    <location>
        <begin position="363"/>
        <end position="386"/>
    </location>
</feature>
<evidence type="ECO:0000259" key="8">
    <source>
        <dbReference type="PROSITE" id="PS50850"/>
    </source>
</evidence>
<comment type="subcellular location">
    <subcellularLocation>
        <location evidence="1">Cell membrane</location>
        <topology evidence="1">Multi-pass membrane protein</topology>
    </subcellularLocation>
</comment>
<dbReference type="Pfam" id="PF05977">
    <property type="entry name" value="MFS_3"/>
    <property type="match status" value="1"/>
</dbReference>
<dbReference type="Proteomes" id="UP001237105">
    <property type="component" value="Unassembled WGS sequence"/>
</dbReference>
<comment type="caution">
    <text evidence="9">The sequence shown here is derived from an EMBL/GenBank/DDBJ whole genome shotgun (WGS) entry which is preliminary data.</text>
</comment>
<evidence type="ECO:0000256" key="5">
    <source>
        <dbReference type="ARBA" id="ARBA00022989"/>
    </source>
</evidence>
<evidence type="ECO:0000313" key="10">
    <source>
        <dbReference type="Proteomes" id="UP001237105"/>
    </source>
</evidence>
<keyword evidence="3" id="KW-1003">Cell membrane</keyword>
<feature type="transmembrane region" description="Helical" evidence="7">
    <location>
        <begin position="60"/>
        <end position="80"/>
    </location>
</feature>
<feature type="transmembrane region" description="Helical" evidence="7">
    <location>
        <begin position="324"/>
        <end position="342"/>
    </location>
</feature>
<gene>
    <name evidence="9" type="ORF">QIT00_23020</name>
</gene>
<dbReference type="InterPro" id="IPR020846">
    <property type="entry name" value="MFS_dom"/>
</dbReference>
<evidence type="ECO:0000256" key="1">
    <source>
        <dbReference type="ARBA" id="ARBA00004651"/>
    </source>
</evidence>
<proteinExistence type="predicted"/>
<feature type="transmembrane region" description="Helical" evidence="7">
    <location>
        <begin position="238"/>
        <end position="259"/>
    </location>
</feature>